<reference evidence="2 3" key="1">
    <citation type="submission" date="2024-06" db="EMBL/GenBank/DDBJ databases">
        <authorList>
            <person name="Steensen K."/>
            <person name="Seneca J."/>
            <person name="Bartlau N."/>
            <person name="Yu A.X."/>
            <person name="Polz M.F."/>
        </authorList>
    </citation>
    <scope>NUCLEOTIDE SEQUENCE [LARGE SCALE GENOMIC DNA]</scope>
    <source>
        <strain evidence="2 3">1F145</strain>
    </source>
</reference>
<dbReference type="EMBL" id="JBGOOW010000076">
    <property type="protein sequence ID" value="MEZ8183998.1"/>
    <property type="molecule type" value="Genomic_DNA"/>
</dbReference>
<keyword evidence="2" id="KW-0808">Transferase</keyword>
<dbReference type="GO" id="GO:0032259">
    <property type="term" value="P:methylation"/>
    <property type="evidence" value="ECO:0007669"/>
    <property type="project" value="UniProtKB-KW"/>
</dbReference>
<dbReference type="EC" id="2.1.-.-" evidence="2"/>
<dbReference type="GO" id="GO:0008168">
    <property type="term" value="F:methyltransferase activity"/>
    <property type="evidence" value="ECO:0007669"/>
    <property type="project" value="UniProtKB-KW"/>
</dbReference>
<proteinExistence type="predicted"/>
<comment type="caution">
    <text evidence="2">The sequence shown here is derived from an EMBL/GenBank/DDBJ whole genome shotgun (WGS) entry which is preliminary data.</text>
</comment>
<protein>
    <submittedName>
        <fullName evidence="2">Class I SAM-dependent methyltransferase</fullName>
        <ecNumber evidence="2">2.1.-.-</ecNumber>
    </submittedName>
</protein>
<name>A0ABV4M2F5_VIBSP</name>
<dbReference type="Pfam" id="PF13649">
    <property type="entry name" value="Methyltransf_25"/>
    <property type="match status" value="1"/>
</dbReference>
<dbReference type="InterPro" id="IPR041698">
    <property type="entry name" value="Methyltransf_25"/>
</dbReference>
<feature type="domain" description="Methyltransferase" evidence="1">
    <location>
        <begin position="41"/>
        <end position="98"/>
    </location>
</feature>
<evidence type="ECO:0000313" key="3">
    <source>
        <dbReference type="Proteomes" id="UP001569200"/>
    </source>
</evidence>
<accession>A0ABV4M2F5</accession>
<organism evidence="2 3">
    <name type="scientific">Vibrio splendidus</name>
    <dbReference type="NCBI Taxonomy" id="29497"/>
    <lineage>
        <taxon>Bacteria</taxon>
        <taxon>Pseudomonadati</taxon>
        <taxon>Pseudomonadota</taxon>
        <taxon>Gammaproteobacteria</taxon>
        <taxon>Vibrionales</taxon>
        <taxon>Vibrionaceae</taxon>
        <taxon>Vibrio</taxon>
    </lineage>
</organism>
<evidence type="ECO:0000313" key="2">
    <source>
        <dbReference type="EMBL" id="MEZ8183998.1"/>
    </source>
</evidence>
<dbReference type="CDD" id="cd02440">
    <property type="entry name" value="AdoMet_MTases"/>
    <property type="match status" value="1"/>
</dbReference>
<evidence type="ECO:0000259" key="1">
    <source>
        <dbReference type="Pfam" id="PF13649"/>
    </source>
</evidence>
<dbReference type="SUPFAM" id="SSF53335">
    <property type="entry name" value="S-adenosyl-L-methionine-dependent methyltransferases"/>
    <property type="match status" value="1"/>
</dbReference>
<keyword evidence="2" id="KW-0489">Methyltransferase</keyword>
<gene>
    <name evidence="2" type="ORF">ACED33_25370</name>
</gene>
<dbReference type="InterPro" id="IPR029063">
    <property type="entry name" value="SAM-dependent_MTases_sf"/>
</dbReference>
<dbReference type="Proteomes" id="UP001569200">
    <property type="component" value="Unassembled WGS sequence"/>
</dbReference>
<keyword evidence="3" id="KW-1185">Reference proteome</keyword>
<dbReference type="RefSeq" id="WP_371691485.1">
    <property type="nucleotide sequence ID" value="NZ_JBGONW010000098.1"/>
</dbReference>
<dbReference type="Gene3D" id="3.40.50.150">
    <property type="entry name" value="Vaccinia Virus protein VP39"/>
    <property type="match status" value="1"/>
</dbReference>
<sequence>MALQRMTKRQYADHWAKETKTLDQQGIYQRLAEITPEEITLEIGCGTGVTTRYLAAQRKVLAVDNNKYLIQKSASALKNIGDSAQIIHADIFELSSKSRSEITGFKPKVITGWFIGSHPDDQDKWAGSDLPLHQKSKKYRENIENVITQNFGAIESVEWIHLANRTGIVPGIDEKKIIDEITSEYNESVFLSHGFEVVDVKVINWDTSKSDFLYIKSNCSNLVDEKQLPKFISILAKKKRPYKAFKSDSQRSRFSVKNWYLRVSRKVLGFLAALFTP</sequence>